<feature type="compositionally biased region" description="Low complexity" evidence="1">
    <location>
        <begin position="1"/>
        <end position="15"/>
    </location>
</feature>
<sequence>MSYNNNQSNNTRNSQLDPAGEPVTLIQNNCYSSAAPTVQSLDTTVATITFNSNLEDIPVPRLQMTNLICLSHPNAFNKPQDFNNPITGVTEQQVIMEHVISPNAQSIDFRSIGDNGALGGVVIKRMTDGLYWNWHASQNPSSGVPEWGATFSNTGGTFNNGPIDWTVNFEAATVDTEYQVWCAPIMYTNTVESDYTDNLPAGPNHIGVQSPPSGVWKIFQLADINFTANFKTETIGSFTFTKGTDDTFGLVAAGAILPTLANNGVWNVDINLTMSGHGDEIIKYNLDRRDAFGTGLHDEVVTVDNIELPSTGSLPEILAIDCVTSITSVKTARILGTITLGNVGLESQSLIFPTTEFFVAETP</sequence>
<organism evidence="2">
    <name type="scientific">uncultured virus</name>
    <dbReference type="NCBI Taxonomy" id="340016"/>
    <lineage>
        <taxon>Viruses</taxon>
        <taxon>environmental samples</taxon>
    </lineage>
</organism>
<feature type="region of interest" description="Disordered" evidence="1">
    <location>
        <begin position="1"/>
        <end position="21"/>
    </location>
</feature>
<reference evidence="2" key="1">
    <citation type="submission" date="2016-10" db="EMBL/GenBank/DDBJ databases">
        <authorList>
            <person name="Varghese N."/>
        </authorList>
    </citation>
    <scope>NUCLEOTIDE SEQUENCE</scope>
</reference>
<dbReference type="EMBL" id="KY052853">
    <property type="protein sequence ID" value="ASF00735.1"/>
    <property type="molecule type" value="Genomic_DNA"/>
</dbReference>
<protein>
    <submittedName>
        <fullName evidence="2">Uncharacterized protein</fullName>
    </submittedName>
</protein>
<evidence type="ECO:0000313" key="2">
    <source>
        <dbReference type="EMBL" id="ASF00735.1"/>
    </source>
</evidence>
<accession>A0A218MN78</accession>
<reference evidence="2" key="2">
    <citation type="journal article" date="2017" name="Nat. Commun.">
        <title>Single-virus genomics reveals hidden cosmopolitan and abundant viruses.</title>
        <authorList>
            <person name="Martinez-Hernandez F."/>
            <person name="Fornas O."/>
            <person name="Lluesma Gomez M."/>
            <person name="Bolduc B."/>
            <person name="de la Cruz Pena M.J."/>
            <person name="Martinez J.M."/>
            <person name="Anton J."/>
            <person name="Gasol J.M."/>
            <person name="Rosselli R."/>
            <person name="Rodriguez-Valera F."/>
            <person name="Sullivan M.B."/>
            <person name="Acinas S.G."/>
            <person name="Martinez-Garcia M."/>
        </authorList>
    </citation>
    <scope>NUCLEOTIDE SEQUENCE</scope>
</reference>
<evidence type="ECO:0000256" key="1">
    <source>
        <dbReference type="SAM" id="MobiDB-lite"/>
    </source>
</evidence>
<proteinExistence type="predicted"/>
<name>A0A218MN78_9VIRU</name>